<dbReference type="EMBL" id="GBXM01078758">
    <property type="protein sequence ID" value="JAH29819.1"/>
    <property type="molecule type" value="Transcribed_RNA"/>
</dbReference>
<evidence type="ECO:0000313" key="2">
    <source>
        <dbReference type="EMBL" id="JAH29819.1"/>
    </source>
</evidence>
<proteinExistence type="predicted"/>
<sequence length="83" mass="9042">MLVEKKNHPSVPAADSSNDVSMPFVVNDIATFFTLLVGIYFPSVTGENTPCAMYLHICGSVLLCDYVKRQGLFLSFGSETLHG</sequence>
<reference evidence="2" key="2">
    <citation type="journal article" date="2015" name="Fish Shellfish Immunol.">
        <title>Early steps in the European eel (Anguilla anguilla)-Vibrio vulnificus interaction in the gills: Role of the RtxA13 toxin.</title>
        <authorList>
            <person name="Callol A."/>
            <person name="Pajuelo D."/>
            <person name="Ebbesson L."/>
            <person name="Teles M."/>
            <person name="MacKenzie S."/>
            <person name="Amaro C."/>
        </authorList>
    </citation>
    <scope>NUCLEOTIDE SEQUENCE</scope>
</reference>
<keyword evidence="1" id="KW-0812">Transmembrane</keyword>
<feature type="transmembrane region" description="Helical" evidence="1">
    <location>
        <begin position="20"/>
        <end position="41"/>
    </location>
</feature>
<name>A0A0E9RL60_ANGAN</name>
<organism evidence="2">
    <name type="scientific">Anguilla anguilla</name>
    <name type="common">European freshwater eel</name>
    <name type="synonym">Muraena anguilla</name>
    <dbReference type="NCBI Taxonomy" id="7936"/>
    <lineage>
        <taxon>Eukaryota</taxon>
        <taxon>Metazoa</taxon>
        <taxon>Chordata</taxon>
        <taxon>Craniata</taxon>
        <taxon>Vertebrata</taxon>
        <taxon>Euteleostomi</taxon>
        <taxon>Actinopterygii</taxon>
        <taxon>Neopterygii</taxon>
        <taxon>Teleostei</taxon>
        <taxon>Anguilliformes</taxon>
        <taxon>Anguillidae</taxon>
        <taxon>Anguilla</taxon>
    </lineage>
</organism>
<accession>A0A0E9RL60</accession>
<keyword evidence="1" id="KW-1133">Transmembrane helix</keyword>
<reference evidence="2" key="1">
    <citation type="submission" date="2014-11" db="EMBL/GenBank/DDBJ databases">
        <authorList>
            <person name="Amaro Gonzalez C."/>
        </authorList>
    </citation>
    <scope>NUCLEOTIDE SEQUENCE</scope>
</reference>
<protein>
    <submittedName>
        <fullName evidence="2">Uncharacterized protein</fullName>
    </submittedName>
</protein>
<evidence type="ECO:0000256" key="1">
    <source>
        <dbReference type="SAM" id="Phobius"/>
    </source>
</evidence>
<keyword evidence="1" id="KW-0472">Membrane</keyword>
<dbReference type="AlphaFoldDB" id="A0A0E9RL60"/>